<organism evidence="4 5">
    <name type="scientific">Labilithrix luteola</name>
    <dbReference type="NCBI Taxonomy" id="1391654"/>
    <lineage>
        <taxon>Bacteria</taxon>
        <taxon>Pseudomonadati</taxon>
        <taxon>Myxococcota</taxon>
        <taxon>Polyangia</taxon>
        <taxon>Polyangiales</taxon>
        <taxon>Labilitrichaceae</taxon>
        <taxon>Labilithrix</taxon>
    </lineage>
</organism>
<dbReference type="InterPro" id="IPR029058">
    <property type="entry name" value="AB_hydrolase_fold"/>
</dbReference>
<dbReference type="PANTHER" id="PTHR43248">
    <property type="entry name" value="2-SUCCINYL-6-HYDROXY-2,4-CYCLOHEXADIENE-1-CARBOXYLATE SYNTHASE"/>
    <property type="match status" value="1"/>
</dbReference>
<protein>
    <submittedName>
        <fullName evidence="4">Hydrolase, alpha/beta fold family, putative</fullName>
    </submittedName>
</protein>
<evidence type="ECO:0000313" key="4">
    <source>
        <dbReference type="EMBL" id="AKV02876.1"/>
    </source>
</evidence>
<dbReference type="Gene3D" id="3.40.50.1820">
    <property type="entry name" value="alpha/beta hydrolase"/>
    <property type="match status" value="1"/>
</dbReference>
<gene>
    <name evidence="4" type="ORF">AKJ09_09539</name>
</gene>
<dbReference type="Proteomes" id="UP000064967">
    <property type="component" value="Chromosome"/>
</dbReference>
<dbReference type="EMBL" id="CP012333">
    <property type="protein sequence ID" value="AKV02876.1"/>
    <property type="molecule type" value="Genomic_DNA"/>
</dbReference>
<proteinExistence type="inferred from homology"/>
<dbReference type="InterPro" id="IPR000073">
    <property type="entry name" value="AB_hydrolase_1"/>
</dbReference>
<dbReference type="OrthoDB" id="63519at2"/>
<name>A0A0K1QAR0_9BACT</name>
<comment type="similarity">
    <text evidence="1">Belongs to the peptidase S33 family.</text>
</comment>
<accession>A0A0K1QAR0</accession>
<keyword evidence="5" id="KW-1185">Reference proteome</keyword>
<evidence type="ECO:0000313" key="5">
    <source>
        <dbReference type="Proteomes" id="UP000064967"/>
    </source>
</evidence>
<keyword evidence="2 4" id="KW-0378">Hydrolase</keyword>
<dbReference type="PANTHER" id="PTHR43248:SF3">
    <property type="entry name" value="AB HYDROLASE-1 DOMAIN-CONTAINING PROTEIN"/>
    <property type="match status" value="1"/>
</dbReference>
<dbReference type="InterPro" id="IPR051601">
    <property type="entry name" value="Serine_prot/Carboxylest_S33"/>
</dbReference>
<dbReference type="Pfam" id="PF12697">
    <property type="entry name" value="Abhydrolase_6"/>
    <property type="match status" value="1"/>
</dbReference>
<sequence>MPLSHAFVTAPSSTPDRWFVFLHGILGSGANWRTFAKQIVGARPSWGVVLVDLRLHGESQTGFSPPHTVAATANDVAELVASIGHRGPVRAVLGHSFGGKVAIEYARGHGASLDHLYVIDSTPSARPDYRGSSGTMHIVDLLRNLPEEFGDRNAFTTWMEERGVARPIAMWLAMNVRPVPNTTRFEFRIDVPGIRAMLEDYFIRDSWDVLENPPGLMRTHLIVGGASDIVDQSDIAHAARCPRTTIDVLPNVGHWVHAEAPDALRDLVLGYLDG</sequence>
<dbReference type="RefSeq" id="WP_146653733.1">
    <property type="nucleotide sequence ID" value="NZ_CP012333.1"/>
</dbReference>
<evidence type="ECO:0000256" key="2">
    <source>
        <dbReference type="ARBA" id="ARBA00022801"/>
    </source>
</evidence>
<evidence type="ECO:0000256" key="1">
    <source>
        <dbReference type="ARBA" id="ARBA00010088"/>
    </source>
</evidence>
<dbReference type="GO" id="GO:0016787">
    <property type="term" value="F:hydrolase activity"/>
    <property type="evidence" value="ECO:0007669"/>
    <property type="project" value="UniProtKB-KW"/>
</dbReference>
<evidence type="ECO:0000259" key="3">
    <source>
        <dbReference type="Pfam" id="PF12697"/>
    </source>
</evidence>
<dbReference type="SUPFAM" id="SSF53474">
    <property type="entry name" value="alpha/beta-Hydrolases"/>
    <property type="match status" value="1"/>
</dbReference>
<dbReference type="AlphaFoldDB" id="A0A0K1QAR0"/>
<feature type="domain" description="AB hydrolase-1" evidence="3">
    <location>
        <begin position="19"/>
        <end position="266"/>
    </location>
</feature>
<dbReference type="KEGG" id="llu:AKJ09_09539"/>
<reference evidence="4 5" key="1">
    <citation type="submission" date="2015-08" db="EMBL/GenBank/DDBJ databases">
        <authorList>
            <person name="Babu N.S."/>
            <person name="Beckwith C.J."/>
            <person name="Beseler K.G."/>
            <person name="Brison A."/>
            <person name="Carone J.V."/>
            <person name="Caskin T.P."/>
            <person name="Diamond M."/>
            <person name="Durham M.E."/>
            <person name="Foxe J.M."/>
            <person name="Go M."/>
            <person name="Henderson B.A."/>
            <person name="Jones I.B."/>
            <person name="McGettigan J.A."/>
            <person name="Micheletti S.J."/>
            <person name="Nasrallah M.E."/>
            <person name="Ortiz D."/>
            <person name="Piller C.R."/>
            <person name="Privatt S.R."/>
            <person name="Schneider S.L."/>
            <person name="Sharp S."/>
            <person name="Smith T.C."/>
            <person name="Stanton J.D."/>
            <person name="Ullery H.E."/>
            <person name="Wilson R.J."/>
            <person name="Serrano M.G."/>
            <person name="Buck G."/>
            <person name="Lee V."/>
            <person name="Wang Y."/>
            <person name="Carvalho R."/>
            <person name="Voegtly L."/>
            <person name="Shi R."/>
            <person name="Duckworth R."/>
            <person name="Johnson A."/>
            <person name="Loviza R."/>
            <person name="Walstead R."/>
            <person name="Shah Z."/>
            <person name="Kiflezghi M."/>
            <person name="Wade K."/>
            <person name="Ball S.L."/>
            <person name="Bradley K.W."/>
            <person name="Asai D.J."/>
            <person name="Bowman C.A."/>
            <person name="Russell D.A."/>
            <person name="Pope W.H."/>
            <person name="Jacobs-Sera D."/>
            <person name="Hendrix R.W."/>
            <person name="Hatfull G.F."/>
        </authorList>
    </citation>
    <scope>NUCLEOTIDE SEQUENCE [LARGE SCALE GENOMIC DNA]</scope>
    <source>
        <strain evidence="4 5">DSM 27648</strain>
    </source>
</reference>